<reference evidence="6 7" key="1">
    <citation type="submission" date="2018-12" db="EMBL/GenBank/DDBJ databases">
        <title>Deinococcus radiophilus ATCC 27603 genome sequencing and assembly.</title>
        <authorList>
            <person name="Maclea K.S."/>
            <person name="Maynard C.R."/>
        </authorList>
    </citation>
    <scope>NUCLEOTIDE SEQUENCE [LARGE SCALE GENOMIC DNA]</scope>
    <source>
        <strain evidence="6 7">ATCC 27603</strain>
    </source>
</reference>
<dbReference type="Pfam" id="PF00877">
    <property type="entry name" value="NLPC_P60"/>
    <property type="match status" value="1"/>
</dbReference>
<evidence type="ECO:0000256" key="2">
    <source>
        <dbReference type="ARBA" id="ARBA00022670"/>
    </source>
</evidence>
<dbReference type="PANTHER" id="PTHR47053:SF3">
    <property type="entry name" value="GAMMA-D-GLUTAMYL-L-LYSINE DIPEPTIDYL-PEPTIDASE"/>
    <property type="match status" value="1"/>
</dbReference>
<gene>
    <name evidence="6" type="ORF">EJ104_04990</name>
</gene>
<dbReference type="Gene3D" id="2.30.30.40">
    <property type="entry name" value="SH3 Domains"/>
    <property type="match status" value="1"/>
</dbReference>
<dbReference type="SUPFAM" id="SSF54001">
    <property type="entry name" value="Cysteine proteinases"/>
    <property type="match status" value="1"/>
</dbReference>
<dbReference type="GO" id="GO:0008234">
    <property type="term" value="F:cysteine-type peptidase activity"/>
    <property type="evidence" value="ECO:0007669"/>
    <property type="project" value="UniProtKB-KW"/>
</dbReference>
<dbReference type="PROSITE" id="PS51935">
    <property type="entry name" value="NLPC_P60"/>
    <property type="match status" value="1"/>
</dbReference>
<keyword evidence="3" id="KW-0378">Hydrolase</keyword>
<feature type="domain" description="NlpC/P60" evidence="5">
    <location>
        <begin position="126"/>
        <end position="246"/>
    </location>
</feature>
<dbReference type="InterPro" id="IPR041382">
    <property type="entry name" value="SH3_16"/>
</dbReference>
<evidence type="ECO:0000256" key="4">
    <source>
        <dbReference type="ARBA" id="ARBA00022807"/>
    </source>
</evidence>
<dbReference type="RefSeq" id="WP_126351661.1">
    <property type="nucleotide sequence ID" value="NZ_CP086380.1"/>
</dbReference>
<comment type="caution">
    <text evidence="6">The sequence shown here is derived from an EMBL/GenBank/DDBJ whole genome shotgun (WGS) entry which is preliminary data.</text>
</comment>
<dbReference type="EMBL" id="RXPE01000006">
    <property type="protein sequence ID" value="RTR28712.1"/>
    <property type="molecule type" value="Genomic_DNA"/>
</dbReference>
<sequence>MLQAARQTWLRRDPQAQSETVSEVLLGEPLDLLAEQGEWAQVQLIADGYQGWIQSECIQSAVLGDWQTVTALRGHIYQAPSVAAPVLGRLSQGARVILSGERTEEDARVWERLAWPGGWIQRCVFRSLPPTLAELGVEFVGTPYRWGGRSAWGIDCSGLMQVLHAAYGLQLPRDSGDQRRALAQVETPRAGDLAFFPGHVGLMLDAKRMLNSTSYHMAVQIDTLGEEGGEYGRLLARDLLGFGRPDWRRT</sequence>
<dbReference type="GO" id="GO:0006508">
    <property type="term" value="P:proteolysis"/>
    <property type="evidence" value="ECO:0007669"/>
    <property type="project" value="UniProtKB-KW"/>
</dbReference>
<comment type="similarity">
    <text evidence="1">Belongs to the peptidase C40 family.</text>
</comment>
<keyword evidence="4" id="KW-0788">Thiol protease</keyword>
<dbReference type="InterPro" id="IPR000064">
    <property type="entry name" value="NLP_P60_dom"/>
</dbReference>
<dbReference type="Pfam" id="PF18348">
    <property type="entry name" value="SH3_16"/>
    <property type="match status" value="1"/>
</dbReference>
<evidence type="ECO:0000256" key="1">
    <source>
        <dbReference type="ARBA" id="ARBA00007074"/>
    </source>
</evidence>
<keyword evidence="2" id="KW-0645">Protease</keyword>
<dbReference type="Proteomes" id="UP000277766">
    <property type="component" value="Unassembled WGS sequence"/>
</dbReference>
<name>A0A3S0IPM9_9DEIO</name>
<evidence type="ECO:0000259" key="5">
    <source>
        <dbReference type="PROSITE" id="PS51935"/>
    </source>
</evidence>
<dbReference type="InterPro" id="IPR051202">
    <property type="entry name" value="Peptidase_C40"/>
</dbReference>
<evidence type="ECO:0000313" key="7">
    <source>
        <dbReference type="Proteomes" id="UP000277766"/>
    </source>
</evidence>
<dbReference type="InterPro" id="IPR038765">
    <property type="entry name" value="Papain-like_cys_pep_sf"/>
</dbReference>
<protein>
    <submittedName>
        <fullName evidence="6">Peptidase</fullName>
    </submittedName>
</protein>
<dbReference type="OrthoDB" id="9808890at2"/>
<evidence type="ECO:0000313" key="6">
    <source>
        <dbReference type="EMBL" id="RTR28712.1"/>
    </source>
</evidence>
<dbReference type="Gene3D" id="3.90.1720.10">
    <property type="entry name" value="endopeptidase domain like (from Nostoc punctiforme)"/>
    <property type="match status" value="1"/>
</dbReference>
<dbReference type="AlphaFoldDB" id="A0A3S0IPM9"/>
<proteinExistence type="inferred from homology"/>
<keyword evidence="7" id="KW-1185">Reference proteome</keyword>
<organism evidence="6 7">
    <name type="scientific">Deinococcus radiophilus</name>
    <dbReference type="NCBI Taxonomy" id="32062"/>
    <lineage>
        <taxon>Bacteria</taxon>
        <taxon>Thermotogati</taxon>
        <taxon>Deinococcota</taxon>
        <taxon>Deinococci</taxon>
        <taxon>Deinococcales</taxon>
        <taxon>Deinococcaceae</taxon>
        <taxon>Deinococcus</taxon>
    </lineage>
</organism>
<dbReference type="PANTHER" id="PTHR47053">
    <property type="entry name" value="MUREIN DD-ENDOPEPTIDASE MEPH-RELATED"/>
    <property type="match status" value="1"/>
</dbReference>
<accession>A0A3S0IPM9</accession>
<evidence type="ECO:0000256" key="3">
    <source>
        <dbReference type="ARBA" id="ARBA00022801"/>
    </source>
</evidence>